<evidence type="ECO:0000313" key="2">
    <source>
        <dbReference type="EMBL" id="EBR0846440.1"/>
    </source>
</evidence>
<feature type="chain" id="PRO_5026186796" description="Lipoprotein" evidence="1">
    <location>
        <begin position="21"/>
        <end position="183"/>
    </location>
</feature>
<sequence length="183" mass="19925">MPLKPCLRLLVPGLCLSLCACSHFTPPPLWQTLKGETSVALLSETGRELVPDNTLHPPVVAGTPVPETAVSKARDMVASVPAGITSRPVTLPESITPDPRLSQCRDELRALQGLDMSVWQRNRAILDEVLSGASRYVVLRPRLSTDMRQVMDSVHQAHLARACQKIHADLFGALLKRADTPTP</sequence>
<comment type="caution">
    <text evidence="2">The sequence shown here is derived from an EMBL/GenBank/DDBJ whole genome shotgun (WGS) entry which is preliminary data.</text>
</comment>
<keyword evidence="1" id="KW-0732">Signal</keyword>
<evidence type="ECO:0000256" key="1">
    <source>
        <dbReference type="SAM" id="SignalP"/>
    </source>
</evidence>
<name>A0A5U6SUB7_SALER</name>
<dbReference type="PROSITE" id="PS51257">
    <property type="entry name" value="PROKAR_LIPOPROTEIN"/>
    <property type="match status" value="1"/>
</dbReference>
<evidence type="ECO:0008006" key="3">
    <source>
        <dbReference type="Google" id="ProtNLM"/>
    </source>
</evidence>
<dbReference type="EMBL" id="AAGRCI010000042">
    <property type="protein sequence ID" value="EBR0846440.1"/>
    <property type="molecule type" value="Genomic_DNA"/>
</dbReference>
<feature type="signal peptide" evidence="1">
    <location>
        <begin position="1"/>
        <end position="20"/>
    </location>
</feature>
<reference evidence="2" key="1">
    <citation type="submission" date="2018-07" db="EMBL/GenBank/DDBJ databases">
        <authorList>
            <consortium name="GenomeTrakr network: Whole genome sequencing for foodborne pathogen traceback"/>
        </authorList>
    </citation>
    <scope>NUCLEOTIDE SEQUENCE</scope>
    <source>
        <strain evidence="2">CFSAN056582</strain>
    </source>
</reference>
<accession>A0A5U6SUB7</accession>
<gene>
    <name evidence="2" type="ORF">BRO79_23915</name>
</gene>
<protein>
    <recommendedName>
        <fullName evidence="3">Lipoprotein</fullName>
    </recommendedName>
</protein>
<proteinExistence type="predicted"/>
<dbReference type="AlphaFoldDB" id="A0A5U6SUB7"/>
<organism evidence="2">
    <name type="scientific">Salmonella enterica</name>
    <name type="common">Salmonella choleraesuis</name>
    <dbReference type="NCBI Taxonomy" id="28901"/>
    <lineage>
        <taxon>Bacteria</taxon>
        <taxon>Pseudomonadati</taxon>
        <taxon>Pseudomonadota</taxon>
        <taxon>Gammaproteobacteria</taxon>
        <taxon>Enterobacterales</taxon>
        <taxon>Enterobacteriaceae</taxon>
        <taxon>Salmonella</taxon>
    </lineage>
</organism>